<keyword evidence="2" id="KW-0808">Transferase</keyword>
<evidence type="ECO:0000259" key="1">
    <source>
        <dbReference type="Pfam" id="PF00156"/>
    </source>
</evidence>
<evidence type="ECO:0000313" key="3">
    <source>
        <dbReference type="Proteomes" id="UP000269669"/>
    </source>
</evidence>
<dbReference type="Gene3D" id="3.30.1310.20">
    <property type="entry name" value="PRTase-like"/>
    <property type="match status" value="1"/>
</dbReference>
<sequence length="230" mass="24488">MTQHLPSLDSFGIQPVMFRDRRHAGELLSGLLAGYQGRAQTVVLGLPRGGVVVAAALARALALPLDVFVVRKLGAPSQPELAIGAVAAGGLVVLDDAAIASMRISQGALEAAIVREKEEVVRREFAYRAGRPSLDVFEQMALLVDDGVATGYTMLAAVRAVRMLGPERIVVAVPVASGEAVEMLRSVADDVFCVLVPRRLFAVGQFYEDFRQTSDDEVMQALAEGIPHPG</sequence>
<dbReference type="CDD" id="cd06223">
    <property type="entry name" value="PRTases_typeI"/>
    <property type="match status" value="1"/>
</dbReference>
<keyword evidence="3" id="KW-1185">Reference proteome</keyword>
<dbReference type="Proteomes" id="UP000269669">
    <property type="component" value="Unassembled WGS sequence"/>
</dbReference>
<dbReference type="RefSeq" id="WP_125485975.1">
    <property type="nucleotide sequence ID" value="NZ_RSDW01000001.1"/>
</dbReference>
<dbReference type="SUPFAM" id="SSF53271">
    <property type="entry name" value="PRTase-like"/>
    <property type="match status" value="1"/>
</dbReference>
<dbReference type="InterPro" id="IPR000836">
    <property type="entry name" value="PRTase_dom"/>
</dbReference>
<feature type="domain" description="Phosphoribosyltransferase" evidence="1">
    <location>
        <begin position="25"/>
        <end position="195"/>
    </location>
</feature>
<accession>A0A428MKK7</accession>
<organism evidence="2 3">
    <name type="scientific">Edaphobacter aggregans</name>
    <dbReference type="NCBI Taxonomy" id="570835"/>
    <lineage>
        <taxon>Bacteria</taxon>
        <taxon>Pseudomonadati</taxon>
        <taxon>Acidobacteriota</taxon>
        <taxon>Terriglobia</taxon>
        <taxon>Terriglobales</taxon>
        <taxon>Acidobacteriaceae</taxon>
        <taxon>Edaphobacter</taxon>
    </lineage>
</organism>
<proteinExistence type="predicted"/>
<dbReference type="EMBL" id="RSDW01000001">
    <property type="protein sequence ID" value="RSL17491.1"/>
    <property type="molecule type" value="Genomic_DNA"/>
</dbReference>
<reference evidence="2 3" key="1">
    <citation type="submission" date="2018-12" db="EMBL/GenBank/DDBJ databases">
        <title>Sequencing of bacterial isolates from soil warming experiment in Harvard Forest, Massachusetts, USA.</title>
        <authorList>
            <person name="Deangelis K."/>
        </authorList>
    </citation>
    <scope>NUCLEOTIDE SEQUENCE [LARGE SCALE GENOMIC DNA]</scope>
    <source>
        <strain evidence="2 3">EB153</strain>
    </source>
</reference>
<gene>
    <name evidence="2" type="ORF">EDE15_3026</name>
</gene>
<comment type="caution">
    <text evidence="2">The sequence shown here is derived from an EMBL/GenBank/DDBJ whole genome shotgun (WGS) entry which is preliminary data.</text>
</comment>
<dbReference type="Gene3D" id="3.40.50.2020">
    <property type="match status" value="1"/>
</dbReference>
<evidence type="ECO:0000313" key="2">
    <source>
        <dbReference type="EMBL" id="RSL17491.1"/>
    </source>
</evidence>
<dbReference type="OrthoDB" id="9810066at2"/>
<dbReference type="AlphaFoldDB" id="A0A428MKK7"/>
<keyword evidence="2" id="KW-0328">Glycosyltransferase</keyword>
<dbReference type="Pfam" id="PF00156">
    <property type="entry name" value="Pribosyltran"/>
    <property type="match status" value="1"/>
</dbReference>
<name>A0A428MKK7_9BACT</name>
<dbReference type="InterPro" id="IPR029057">
    <property type="entry name" value="PRTase-like"/>
</dbReference>
<dbReference type="GO" id="GO:0016757">
    <property type="term" value="F:glycosyltransferase activity"/>
    <property type="evidence" value="ECO:0007669"/>
    <property type="project" value="UniProtKB-KW"/>
</dbReference>
<protein>
    <submittedName>
        <fullName evidence="2">Putative phosphoribosyltransferase</fullName>
    </submittedName>
</protein>